<gene>
    <name evidence="1" type="ORF">FMOSSE_LOCUS11575</name>
</gene>
<organism evidence="1 2">
    <name type="scientific">Funneliformis mosseae</name>
    <name type="common">Endomycorrhizal fungus</name>
    <name type="synonym">Glomus mosseae</name>
    <dbReference type="NCBI Taxonomy" id="27381"/>
    <lineage>
        <taxon>Eukaryota</taxon>
        <taxon>Fungi</taxon>
        <taxon>Fungi incertae sedis</taxon>
        <taxon>Mucoromycota</taxon>
        <taxon>Glomeromycotina</taxon>
        <taxon>Glomeromycetes</taxon>
        <taxon>Glomerales</taxon>
        <taxon>Glomeraceae</taxon>
        <taxon>Funneliformis</taxon>
    </lineage>
</organism>
<name>A0A9N9DUB7_FUNMO</name>
<feature type="non-terminal residue" evidence="1">
    <location>
        <position position="1"/>
    </location>
</feature>
<dbReference type="AlphaFoldDB" id="A0A9N9DUB7"/>
<reference evidence="1" key="1">
    <citation type="submission" date="2021-06" db="EMBL/GenBank/DDBJ databases">
        <authorList>
            <person name="Kallberg Y."/>
            <person name="Tangrot J."/>
            <person name="Rosling A."/>
        </authorList>
    </citation>
    <scope>NUCLEOTIDE SEQUENCE</scope>
    <source>
        <strain evidence="1">87-6 pot B 2015</strain>
    </source>
</reference>
<comment type="caution">
    <text evidence="1">The sequence shown here is derived from an EMBL/GenBank/DDBJ whole genome shotgun (WGS) entry which is preliminary data.</text>
</comment>
<dbReference type="Proteomes" id="UP000789375">
    <property type="component" value="Unassembled WGS sequence"/>
</dbReference>
<evidence type="ECO:0000313" key="2">
    <source>
        <dbReference type="Proteomes" id="UP000789375"/>
    </source>
</evidence>
<keyword evidence="2" id="KW-1185">Reference proteome</keyword>
<sequence>LCELDFYAQRYQKTIANLAISESDNTENIDHENFFLSDNKDTDINNKINERNNEDTNFINNIRIQSITSINEWRNIIANWAEMIESELQDQDIEITDLIDTYDISVDNIEQLQHPAIDLQAKWQLKDIFVESLELPNYYR</sequence>
<dbReference type="EMBL" id="CAJVPP010004641">
    <property type="protein sequence ID" value="CAG8653181.1"/>
    <property type="molecule type" value="Genomic_DNA"/>
</dbReference>
<protein>
    <submittedName>
        <fullName evidence="1">5377_t:CDS:1</fullName>
    </submittedName>
</protein>
<evidence type="ECO:0000313" key="1">
    <source>
        <dbReference type="EMBL" id="CAG8653181.1"/>
    </source>
</evidence>
<proteinExistence type="predicted"/>
<accession>A0A9N9DUB7</accession>